<dbReference type="PANTHER" id="PTHR38465:SF1">
    <property type="entry name" value="HTH-TYPE TRANSCRIPTIONAL REGULATOR MJ1563-RELATED"/>
    <property type="match status" value="1"/>
</dbReference>
<dbReference type="InterPro" id="IPR036388">
    <property type="entry name" value="WH-like_DNA-bd_sf"/>
</dbReference>
<dbReference type="AlphaFoldDB" id="A0A1I2QJX4"/>
<reference evidence="6" key="1">
    <citation type="submission" date="2016-10" db="EMBL/GenBank/DDBJ databases">
        <authorList>
            <person name="Varghese N."/>
            <person name="Submissions S."/>
        </authorList>
    </citation>
    <scope>NUCLEOTIDE SEQUENCE [LARGE SCALE GENOMIC DNA]</scope>
    <source>
        <strain evidence="6">ATCC 700379</strain>
    </source>
</reference>
<name>A0A1I2QJX4_9BACL</name>
<dbReference type="GO" id="GO:0003677">
    <property type="term" value="F:DNA binding"/>
    <property type="evidence" value="ECO:0007669"/>
    <property type="project" value="UniProtKB-UniRule"/>
</dbReference>
<protein>
    <recommendedName>
        <fullName evidence="4">HTH-type transcriptional regulator</fullName>
    </recommendedName>
</protein>
<keyword evidence="2 4" id="KW-0238">DNA-binding</keyword>
<dbReference type="RefSeq" id="WP_342742013.1">
    <property type="nucleotide sequence ID" value="NZ_FOOY01000007.1"/>
</dbReference>
<dbReference type="PANTHER" id="PTHR38465">
    <property type="entry name" value="HTH-TYPE TRANSCRIPTIONAL REGULATOR MJ1563-RELATED"/>
    <property type="match status" value="1"/>
</dbReference>
<dbReference type="Proteomes" id="UP000198752">
    <property type="component" value="Unassembled WGS sequence"/>
</dbReference>
<keyword evidence="1 4" id="KW-0805">Transcription regulation</keyword>
<dbReference type="SUPFAM" id="SSF46785">
    <property type="entry name" value="Winged helix' DNA-binding domain"/>
    <property type="match status" value="1"/>
</dbReference>
<keyword evidence="6" id="KW-1185">Reference proteome</keyword>
<keyword evidence="3 4" id="KW-0804">Transcription</keyword>
<dbReference type="EMBL" id="FOOY01000007">
    <property type="protein sequence ID" value="SFG28250.1"/>
    <property type="molecule type" value="Genomic_DNA"/>
</dbReference>
<dbReference type="STRING" id="269670.SAMN02982927_01239"/>
<evidence type="ECO:0000256" key="4">
    <source>
        <dbReference type="PIRNR" id="PIRNR006707"/>
    </source>
</evidence>
<sequence>MNRLDHAEIVENIRERVIESVSQNMYLYGVSPSIGRLYGTLFFNGAPMTLDDMKEELKMSKTSMSTSVRTLTELNMVERVWKKGVRKDLYEAQEDWYQIFTDFFSNQWRKVTSLNAKAVRQSLKELNDLMKNQDLIESEKQLIQTDIDKYQYILNYYEWLNRLFDFLESDELFELIKKKANDDQ</sequence>
<organism evidence="5 6">
    <name type="scientific">Sporolactobacillus nakayamae</name>
    <dbReference type="NCBI Taxonomy" id="269670"/>
    <lineage>
        <taxon>Bacteria</taxon>
        <taxon>Bacillati</taxon>
        <taxon>Bacillota</taxon>
        <taxon>Bacilli</taxon>
        <taxon>Bacillales</taxon>
        <taxon>Sporolactobacillaceae</taxon>
        <taxon>Sporolactobacillus</taxon>
    </lineage>
</organism>
<dbReference type="InterPro" id="IPR052362">
    <property type="entry name" value="HTH-GbsR_regulator"/>
</dbReference>
<evidence type="ECO:0000313" key="6">
    <source>
        <dbReference type="Proteomes" id="UP000198752"/>
    </source>
</evidence>
<evidence type="ECO:0000256" key="3">
    <source>
        <dbReference type="ARBA" id="ARBA00023163"/>
    </source>
</evidence>
<proteinExistence type="inferred from homology"/>
<gene>
    <name evidence="5" type="ORF">SAMN02982927_01239</name>
</gene>
<dbReference type="InterPro" id="IPR036390">
    <property type="entry name" value="WH_DNA-bd_sf"/>
</dbReference>
<evidence type="ECO:0000256" key="2">
    <source>
        <dbReference type="ARBA" id="ARBA00023125"/>
    </source>
</evidence>
<evidence type="ECO:0000256" key="1">
    <source>
        <dbReference type="ARBA" id="ARBA00023015"/>
    </source>
</evidence>
<dbReference type="Gene3D" id="1.10.10.10">
    <property type="entry name" value="Winged helix-like DNA-binding domain superfamily/Winged helix DNA-binding domain"/>
    <property type="match status" value="1"/>
</dbReference>
<evidence type="ECO:0000313" key="5">
    <source>
        <dbReference type="EMBL" id="SFG28250.1"/>
    </source>
</evidence>
<dbReference type="InterPro" id="IPR026282">
    <property type="entry name" value="MJ1563"/>
</dbReference>
<dbReference type="PIRSF" id="PIRSF006707">
    <property type="entry name" value="MJ1563"/>
    <property type="match status" value="1"/>
</dbReference>
<comment type="similarity">
    <text evidence="4">Belongs to the GbsR family.</text>
</comment>
<accession>A0A1I2QJX4</accession>